<reference evidence="6 7" key="1">
    <citation type="submission" date="2023-10" db="EMBL/GenBank/DDBJ databases">
        <title>Noviherbaspirillum sp. CPCC 100848 genome assembly.</title>
        <authorList>
            <person name="Li X.Y."/>
            <person name="Fang X.M."/>
        </authorList>
    </citation>
    <scope>NUCLEOTIDE SEQUENCE [LARGE SCALE GENOMIC DNA]</scope>
    <source>
        <strain evidence="6 7">CPCC 100848</strain>
    </source>
</reference>
<sequence length="304" mass="33138">MTNHHSAKECLIAQARLDYQPELVAIDAEAIERLPVRADRFGRTSIGLPQRPAGKTAAGAAAYSIAFNSLNFMFWTPTPQGMARYQWRGEGGTNGLMAAFDHAWGEEATASGLRRRLGAGDPDAVVELFGDISLPKRRAHFLREVLAEDRLEQAAAELLDAAAGGSLGAGQAQRLAHLFPVSFGQDNYLLRAQLAVMWLASYLGEQGRAVECDVCVAANYQMPRVMRSIRVLRYSAELAAKIDGHVLLLRGSAEERAVRAATVLGMQMMARHLGVSEPAMVNVLWQNRDACGAIPHHLTITTDY</sequence>
<evidence type="ECO:0000256" key="3">
    <source>
        <dbReference type="ARBA" id="ARBA00035306"/>
    </source>
</evidence>
<comment type="caution">
    <text evidence="6">The sequence shown here is derived from an EMBL/GenBank/DDBJ whole genome shotgun (WGS) entry which is preliminary data.</text>
</comment>
<dbReference type="Proteomes" id="UP001352263">
    <property type="component" value="Unassembled WGS sequence"/>
</dbReference>
<comment type="similarity">
    <text evidence="2">Belongs to the QNG1 protein family.</text>
</comment>
<dbReference type="PANTHER" id="PTHR21314:SF0">
    <property type="entry name" value="QUEUOSINE 5'-PHOSPHATE N-GLYCOSYLASE_HYDROLASE"/>
    <property type="match status" value="1"/>
</dbReference>
<evidence type="ECO:0000256" key="2">
    <source>
        <dbReference type="ARBA" id="ARBA00035119"/>
    </source>
</evidence>
<accession>A0ABU6JHF1</accession>
<protein>
    <recommendedName>
        <fullName evidence="3">Queuosine 5'-phosphate N-glycosylase/hydrolase</fullName>
    </recommendedName>
    <alternativeName>
        <fullName evidence="4">Queuosine-nucleotide N-glycosylase/hydrolase</fullName>
    </alternativeName>
</protein>
<organism evidence="6 7">
    <name type="scientific">Noviherbaspirillum album</name>
    <dbReference type="NCBI Taxonomy" id="3080276"/>
    <lineage>
        <taxon>Bacteria</taxon>
        <taxon>Pseudomonadati</taxon>
        <taxon>Pseudomonadota</taxon>
        <taxon>Betaproteobacteria</taxon>
        <taxon>Burkholderiales</taxon>
        <taxon>Oxalobacteraceae</taxon>
        <taxon>Noviherbaspirillum</taxon>
    </lineage>
</organism>
<dbReference type="PANTHER" id="PTHR21314">
    <property type="entry name" value="QUEUOSINE 5'-PHOSPHATE N-GLYCOSYLASE_HYDROLASE-RELATED"/>
    <property type="match status" value="1"/>
</dbReference>
<gene>
    <name evidence="6" type="ORF">RY831_28450</name>
</gene>
<dbReference type="InterPro" id="IPR019438">
    <property type="entry name" value="Q_salvage"/>
</dbReference>
<dbReference type="EMBL" id="JAWIIV010000043">
    <property type="protein sequence ID" value="MEC4723097.1"/>
    <property type="molecule type" value="Genomic_DNA"/>
</dbReference>
<evidence type="ECO:0000313" key="7">
    <source>
        <dbReference type="Proteomes" id="UP001352263"/>
    </source>
</evidence>
<comment type="catalytic activity">
    <reaction evidence="5">
        <text>queuosine 5'-phosphate + H2O = queuine + D-ribose 5-phosphate</text>
        <dbReference type="Rhea" id="RHEA:75387"/>
        <dbReference type="ChEBI" id="CHEBI:15377"/>
        <dbReference type="ChEBI" id="CHEBI:17433"/>
        <dbReference type="ChEBI" id="CHEBI:78346"/>
        <dbReference type="ChEBI" id="CHEBI:194371"/>
    </reaction>
    <physiologicalReaction direction="left-to-right" evidence="5">
        <dbReference type="Rhea" id="RHEA:75388"/>
    </physiologicalReaction>
</comment>
<proteinExistence type="inferred from homology"/>
<name>A0ABU6JHF1_9BURK</name>
<evidence type="ECO:0000256" key="1">
    <source>
        <dbReference type="ARBA" id="ARBA00022801"/>
    </source>
</evidence>
<evidence type="ECO:0000256" key="5">
    <source>
        <dbReference type="ARBA" id="ARBA00048204"/>
    </source>
</evidence>
<dbReference type="RefSeq" id="WP_326509719.1">
    <property type="nucleotide sequence ID" value="NZ_JAWIIV010000043.1"/>
</dbReference>
<keyword evidence="7" id="KW-1185">Reference proteome</keyword>
<evidence type="ECO:0000256" key="4">
    <source>
        <dbReference type="ARBA" id="ARBA00035393"/>
    </source>
</evidence>
<keyword evidence="1" id="KW-0378">Hydrolase</keyword>
<dbReference type="Pfam" id="PF10343">
    <property type="entry name" value="Q_salvage"/>
    <property type="match status" value="1"/>
</dbReference>
<evidence type="ECO:0000313" key="6">
    <source>
        <dbReference type="EMBL" id="MEC4723097.1"/>
    </source>
</evidence>